<dbReference type="OrthoDB" id="8889669at2"/>
<dbReference type="PATRIC" id="fig|857265.3.peg.3360"/>
<protein>
    <submittedName>
        <fullName evidence="4">Transcriptional regulatory protein YpdB</fullName>
    </submittedName>
</protein>
<dbReference type="STRING" id="857265.WG78_16405"/>
<evidence type="ECO:0000313" key="4">
    <source>
        <dbReference type="EMBL" id="KPC50653.1"/>
    </source>
</evidence>
<reference evidence="4 5" key="1">
    <citation type="submission" date="2015-07" db="EMBL/GenBank/DDBJ databases">
        <title>Draft genome sequence of the Amantichitinum ursilacus IGB-41, a new chitin-degrading bacterium.</title>
        <authorList>
            <person name="Kirstahler P."/>
            <person name="Guenther M."/>
            <person name="Grumaz C."/>
            <person name="Rupp S."/>
            <person name="Zibek S."/>
            <person name="Sohn K."/>
        </authorList>
    </citation>
    <scope>NUCLEOTIDE SEQUENCE [LARGE SCALE GENOMIC DNA]</scope>
    <source>
        <strain evidence="4 5">IGB-41</strain>
    </source>
</reference>
<gene>
    <name evidence="4" type="primary">ypdB_2</name>
    <name evidence="4" type="ORF">WG78_16405</name>
</gene>
<keyword evidence="5" id="KW-1185">Reference proteome</keyword>
<dbReference type="Gene3D" id="3.40.50.2300">
    <property type="match status" value="1"/>
</dbReference>
<dbReference type="GO" id="GO:0000156">
    <property type="term" value="F:phosphorelay response regulator activity"/>
    <property type="evidence" value="ECO:0007669"/>
    <property type="project" value="InterPro"/>
</dbReference>
<dbReference type="EMBL" id="LAQT01000027">
    <property type="protein sequence ID" value="KPC50653.1"/>
    <property type="molecule type" value="Genomic_DNA"/>
</dbReference>
<comment type="caution">
    <text evidence="4">The sequence shown here is derived from an EMBL/GenBank/DDBJ whole genome shotgun (WGS) entry which is preliminary data.</text>
</comment>
<dbReference type="InterPro" id="IPR001789">
    <property type="entry name" value="Sig_transdc_resp-reg_receiver"/>
</dbReference>
<dbReference type="SMART" id="SM00448">
    <property type="entry name" value="REC"/>
    <property type="match status" value="1"/>
</dbReference>
<dbReference type="GO" id="GO:0003677">
    <property type="term" value="F:DNA binding"/>
    <property type="evidence" value="ECO:0007669"/>
    <property type="project" value="InterPro"/>
</dbReference>
<dbReference type="AlphaFoldDB" id="A0A0N0XJ07"/>
<dbReference type="PROSITE" id="PS50110">
    <property type="entry name" value="RESPONSE_REGULATORY"/>
    <property type="match status" value="1"/>
</dbReference>
<feature type="domain" description="Response regulatory" evidence="2">
    <location>
        <begin position="3"/>
        <end position="114"/>
    </location>
</feature>
<dbReference type="RefSeq" id="WP_053938893.1">
    <property type="nucleotide sequence ID" value="NZ_LAQT01000027.1"/>
</dbReference>
<feature type="domain" description="HTH LytTR-type" evidence="3">
    <location>
        <begin position="142"/>
        <end position="244"/>
    </location>
</feature>
<accession>A0A0N0XJ07</accession>
<dbReference type="Gene3D" id="2.40.50.1020">
    <property type="entry name" value="LytTr DNA-binding domain"/>
    <property type="match status" value="1"/>
</dbReference>
<evidence type="ECO:0000313" key="5">
    <source>
        <dbReference type="Proteomes" id="UP000037939"/>
    </source>
</evidence>
<dbReference type="InterPro" id="IPR007492">
    <property type="entry name" value="LytTR_DNA-bd_dom"/>
</dbReference>
<evidence type="ECO:0000259" key="3">
    <source>
        <dbReference type="PROSITE" id="PS50930"/>
    </source>
</evidence>
<sequence>MPTAIIADDEPNLAAELADRLGRYWPELQIVAMPRNGPEALAAINTLKPDFAFLDIRMPGLDGMQVARLATGSRVVFVTAYDEYAVDAFDTAAVDYLLKPLNDERLLKCITRLQRGDAPTAAAAPTPLPVAPAASADLIQWLTVGLNDITHLVDVADVVYFQATDKYTEVITREKRHLIRTPLKELAQRLDPARFAQVHRGVIVQLAAIDHIQRDLLGRLRIHLRQHSDVLPVSRAYAGLFRQM</sequence>
<evidence type="ECO:0000256" key="1">
    <source>
        <dbReference type="PROSITE-ProRule" id="PRU00169"/>
    </source>
</evidence>
<dbReference type="Pfam" id="PF00072">
    <property type="entry name" value="Response_reg"/>
    <property type="match status" value="1"/>
</dbReference>
<dbReference type="InterPro" id="IPR011006">
    <property type="entry name" value="CheY-like_superfamily"/>
</dbReference>
<evidence type="ECO:0000259" key="2">
    <source>
        <dbReference type="PROSITE" id="PS50110"/>
    </source>
</evidence>
<dbReference type="Proteomes" id="UP000037939">
    <property type="component" value="Unassembled WGS sequence"/>
</dbReference>
<dbReference type="PANTHER" id="PTHR37299:SF1">
    <property type="entry name" value="STAGE 0 SPORULATION PROTEIN A HOMOLOG"/>
    <property type="match status" value="1"/>
</dbReference>
<dbReference type="PANTHER" id="PTHR37299">
    <property type="entry name" value="TRANSCRIPTIONAL REGULATOR-RELATED"/>
    <property type="match status" value="1"/>
</dbReference>
<dbReference type="SMART" id="SM00850">
    <property type="entry name" value="LytTR"/>
    <property type="match status" value="1"/>
</dbReference>
<organism evidence="4 5">
    <name type="scientific">Amantichitinum ursilacus</name>
    <dbReference type="NCBI Taxonomy" id="857265"/>
    <lineage>
        <taxon>Bacteria</taxon>
        <taxon>Pseudomonadati</taxon>
        <taxon>Pseudomonadota</taxon>
        <taxon>Betaproteobacteria</taxon>
        <taxon>Neisseriales</taxon>
        <taxon>Chitinibacteraceae</taxon>
        <taxon>Amantichitinum</taxon>
    </lineage>
</organism>
<proteinExistence type="predicted"/>
<dbReference type="InterPro" id="IPR046947">
    <property type="entry name" value="LytR-like"/>
</dbReference>
<dbReference type="SUPFAM" id="SSF52172">
    <property type="entry name" value="CheY-like"/>
    <property type="match status" value="1"/>
</dbReference>
<feature type="modified residue" description="4-aspartylphosphate" evidence="1">
    <location>
        <position position="55"/>
    </location>
</feature>
<dbReference type="PROSITE" id="PS50930">
    <property type="entry name" value="HTH_LYTTR"/>
    <property type="match status" value="1"/>
</dbReference>
<keyword evidence="1" id="KW-0597">Phosphoprotein</keyword>
<dbReference type="Pfam" id="PF04397">
    <property type="entry name" value="LytTR"/>
    <property type="match status" value="1"/>
</dbReference>
<name>A0A0N0XJ07_9NEIS</name>